<evidence type="ECO:0000313" key="1">
    <source>
        <dbReference type="EMBL" id="KAH9420211.1"/>
    </source>
</evidence>
<dbReference type="Proteomes" id="UP000887458">
    <property type="component" value="Unassembled WGS sequence"/>
</dbReference>
<accession>A0ABQ8JC94</accession>
<comment type="caution">
    <text evidence="1">The sequence shown here is derived from an EMBL/GenBank/DDBJ whole genome shotgun (WGS) entry which is preliminary data.</text>
</comment>
<keyword evidence="2" id="KW-1185">Reference proteome</keyword>
<sequence>MFTVEFCCCENLACIGDNNWPLFAFFATTLYGRLKPNVAPCLCGLIIGIGITTESIILFPFDDDDDLRFECVE</sequence>
<organism evidence="1 2">
    <name type="scientific">Dermatophagoides pteronyssinus</name>
    <name type="common">European house dust mite</name>
    <dbReference type="NCBI Taxonomy" id="6956"/>
    <lineage>
        <taxon>Eukaryota</taxon>
        <taxon>Metazoa</taxon>
        <taxon>Ecdysozoa</taxon>
        <taxon>Arthropoda</taxon>
        <taxon>Chelicerata</taxon>
        <taxon>Arachnida</taxon>
        <taxon>Acari</taxon>
        <taxon>Acariformes</taxon>
        <taxon>Sarcoptiformes</taxon>
        <taxon>Astigmata</taxon>
        <taxon>Psoroptidia</taxon>
        <taxon>Analgoidea</taxon>
        <taxon>Pyroglyphidae</taxon>
        <taxon>Dermatophagoidinae</taxon>
        <taxon>Dermatophagoides</taxon>
    </lineage>
</organism>
<gene>
    <name evidence="1" type="ORF">DERP_011546</name>
</gene>
<reference evidence="1 2" key="2">
    <citation type="journal article" date="2022" name="Mol. Biol. Evol.">
        <title>Comparative Genomics Reveals Insights into the Divergent Evolution of Astigmatic Mites and Household Pest Adaptations.</title>
        <authorList>
            <person name="Xiong Q."/>
            <person name="Wan A.T."/>
            <person name="Liu X."/>
            <person name="Fung C.S."/>
            <person name="Xiao X."/>
            <person name="Malainual N."/>
            <person name="Hou J."/>
            <person name="Wang L."/>
            <person name="Wang M."/>
            <person name="Yang K.Y."/>
            <person name="Cui Y."/>
            <person name="Leung E.L."/>
            <person name="Nong W."/>
            <person name="Shin S.K."/>
            <person name="Au S.W."/>
            <person name="Jeong K.Y."/>
            <person name="Chew F.T."/>
            <person name="Hui J.H."/>
            <person name="Leung T.F."/>
            <person name="Tungtrongchitr A."/>
            <person name="Zhong N."/>
            <person name="Liu Z."/>
            <person name="Tsui S.K."/>
        </authorList>
    </citation>
    <scope>NUCLEOTIDE SEQUENCE [LARGE SCALE GENOMIC DNA]</scope>
    <source>
        <strain evidence="1">Derp</strain>
    </source>
</reference>
<proteinExistence type="predicted"/>
<name>A0ABQ8JC94_DERPT</name>
<evidence type="ECO:0000313" key="2">
    <source>
        <dbReference type="Proteomes" id="UP000887458"/>
    </source>
</evidence>
<reference evidence="1 2" key="1">
    <citation type="journal article" date="2018" name="J. Allergy Clin. Immunol.">
        <title>High-quality assembly of Dermatophagoides pteronyssinus genome and transcriptome reveals a wide range of novel allergens.</title>
        <authorList>
            <person name="Liu X.Y."/>
            <person name="Yang K.Y."/>
            <person name="Wang M.Q."/>
            <person name="Kwok J.S."/>
            <person name="Zeng X."/>
            <person name="Yang Z."/>
            <person name="Xiao X.J."/>
            <person name="Lau C.P."/>
            <person name="Li Y."/>
            <person name="Huang Z.M."/>
            <person name="Ba J.G."/>
            <person name="Yim A.K."/>
            <person name="Ouyang C.Y."/>
            <person name="Ngai S.M."/>
            <person name="Chan T.F."/>
            <person name="Leung E.L."/>
            <person name="Liu L."/>
            <person name="Liu Z.G."/>
            <person name="Tsui S.K."/>
        </authorList>
    </citation>
    <scope>NUCLEOTIDE SEQUENCE [LARGE SCALE GENOMIC DNA]</scope>
    <source>
        <strain evidence="1">Derp</strain>
    </source>
</reference>
<dbReference type="EMBL" id="NJHN03000053">
    <property type="protein sequence ID" value="KAH9420211.1"/>
    <property type="molecule type" value="Genomic_DNA"/>
</dbReference>
<protein>
    <submittedName>
        <fullName evidence="1">Uncharacterized protein</fullName>
    </submittedName>
</protein>